<keyword evidence="1" id="KW-1133">Transmembrane helix</keyword>
<keyword evidence="3" id="KW-1185">Reference proteome</keyword>
<feature type="transmembrane region" description="Helical" evidence="1">
    <location>
        <begin position="20"/>
        <end position="39"/>
    </location>
</feature>
<keyword evidence="1" id="KW-0472">Membrane</keyword>
<dbReference type="EMBL" id="VLNR01000018">
    <property type="protein sequence ID" value="TSE08946.1"/>
    <property type="molecule type" value="Genomic_DNA"/>
</dbReference>
<proteinExistence type="predicted"/>
<evidence type="ECO:0008006" key="4">
    <source>
        <dbReference type="Google" id="ProtNLM"/>
    </source>
</evidence>
<feature type="transmembrane region" description="Helical" evidence="1">
    <location>
        <begin position="85"/>
        <end position="104"/>
    </location>
</feature>
<reference evidence="2 3" key="1">
    <citation type="submission" date="2019-07" db="EMBL/GenBank/DDBJ databases">
        <title>The draft genome sequence of Aquimarina algiphila M91.</title>
        <authorList>
            <person name="Meng X."/>
        </authorList>
    </citation>
    <scope>NUCLEOTIDE SEQUENCE [LARGE SCALE GENOMIC DNA]</scope>
    <source>
        <strain evidence="2 3">M91</strain>
    </source>
</reference>
<keyword evidence="1" id="KW-0812">Transmembrane</keyword>
<comment type="caution">
    <text evidence="2">The sequence shown here is derived from an EMBL/GenBank/DDBJ whole genome shotgun (WGS) entry which is preliminary data.</text>
</comment>
<protein>
    <recommendedName>
        <fullName evidence="4">DUF4386 domain-containing protein</fullName>
    </recommendedName>
</protein>
<dbReference type="OrthoDB" id="1163320at2"/>
<feature type="transmembrane region" description="Helical" evidence="1">
    <location>
        <begin position="170"/>
        <end position="191"/>
    </location>
</feature>
<feature type="transmembrane region" description="Helical" evidence="1">
    <location>
        <begin position="143"/>
        <end position="161"/>
    </location>
</feature>
<feature type="transmembrane region" description="Helical" evidence="1">
    <location>
        <begin position="197"/>
        <end position="217"/>
    </location>
</feature>
<name>A0A554VLF0_9FLAO</name>
<dbReference type="RefSeq" id="WP_143916465.1">
    <property type="nucleotide sequence ID" value="NZ_CANMIK010000019.1"/>
</dbReference>
<organism evidence="2 3">
    <name type="scientific">Aquimarina algiphila</name>
    <dbReference type="NCBI Taxonomy" id="2047982"/>
    <lineage>
        <taxon>Bacteria</taxon>
        <taxon>Pseudomonadati</taxon>
        <taxon>Bacteroidota</taxon>
        <taxon>Flavobacteriia</taxon>
        <taxon>Flavobacteriales</taxon>
        <taxon>Flavobacteriaceae</taxon>
        <taxon>Aquimarina</taxon>
    </lineage>
</organism>
<evidence type="ECO:0000313" key="3">
    <source>
        <dbReference type="Proteomes" id="UP000318833"/>
    </source>
</evidence>
<dbReference type="Proteomes" id="UP000318833">
    <property type="component" value="Unassembled WGS sequence"/>
</dbReference>
<feature type="transmembrane region" description="Helical" evidence="1">
    <location>
        <begin position="51"/>
        <end position="73"/>
    </location>
</feature>
<accession>A0A554VLF0</accession>
<sequence length="221" mass="24476">MTFKINIKSMKHQFYKSTGISLITGSILIIITMVLHPSGGSIEKIISISNSITITHSLAILSLPVILFGFYGLTNKLLNPWRTSILAFIIMVFGLIAAMFAALVNGLTLPYFLGQYADKISQNSSVLKPIMAYSFAINKPLDYIFIVGCCLAIMLYSWIIIRSHKFPKWIGYFGVLLIFLSIIGAITGFVFMSLIGFRVFVFSLAGWILSSGLSLTLSKEH</sequence>
<gene>
    <name evidence="2" type="ORF">FOF46_10775</name>
</gene>
<dbReference type="AlphaFoldDB" id="A0A554VLF0"/>
<evidence type="ECO:0000313" key="2">
    <source>
        <dbReference type="EMBL" id="TSE08946.1"/>
    </source>
</evidence>
<evidence type="ECO:0000256" key="1">
    <source>
        <dbReference type="SAM" id="Phobius"/>
    </source>
</evidence>